<protein>
    <submittedName>
        <fullName evidence="2">Uncharacterized protein</fullName>
    </submittedName>
</protein>
<keyword evidence="3" id="KW-1185">Reference proteome</keyword>
<name>E2BT34_HARSA</name>
<accession>E2BT34</accession>
<keyword evidence="1" id="KW-0812">Transmembrane</keyword>
<organism evidence="3">
    <name type="scientific">Harpegnathos saltator</name>
    <name type="common">Jerdon's jumping ant</name>
    <dbReference type="NCBI Taxonomy" id="610380"/>
    <lineage>
        <taxon>Eukaryota</taxon>
        <taxon>Metazoa</taxon>
        <taxon>Ecdysozoa</taxon>
        <taxon>Arthropoda</taxon>
        <taxon>Hexapoda</taxon>
        <taxon>Insecta</taxon>
        <taxon>Pterygota</taxon>
        <taxon>Neoptera</taxon>
        <taxon>Endopterygota</taxon>
        <taxon>Hymenoptera</taxon>
        <taxon>Apocrita</taxon>
        <taxon>Aculeata</taxon>
        <taxon>Formicoidea</taxon>
        <taxon>Formicidae</taxon>
        <taxon>Ponerinae</taxon>
        <taxon>Ponerini</taxon>
        <taxon>Harpegnathos</taxon>
    </lineage>
</organism>
<evidence type="ECO:0000313" key="2">
    <source>
        <dbReference type="EMBL" id="EFN81164.1"/>
    </source>
</evidence>
<dbReference type="AlphaFoldDB" id="E2BT34"/>
<evidence type="ECO:0000313" key="3">
    <source>
        <dbReference type="Proteomes" id="UP000008237"/>
    </source>
</evidence>
<evidence type="ECO:0000256" key="1">
    <source>
        <dbReference type="SAM" id="Phobius"/>
    </source>
</evidence>
<reference evidence="2 3" key="1">
    <citation type="journal article" date="2010" name="Science">
        <title>Genomic comparison of the ants Camponotus floridanus and Harpegnathos saltator.</title>
        <authorList>
            <person name="Bonasio R."/>
            <person name="Zhang G."/>
            <person name="Ye C."/>
            <person name="Mutti N.S."/>
            <person name="Fang X."/>
            <person name="Qin N."/>
            <person name="Donahue G."/>
            <person name="Yang P."/>
            <person name="Li Q."/>
            <person name="Li C."/>
            <person name="Zhang P."/>
            <person name="Huang Z."/>
            <person name="Berger S.L."/>
            <person name="Reinberg D."/>
            <person name="Wang J."/>
            <person name="Liebig J."/>
        </authorList>
    </citation>
    <scope>NUCLEOTIDE SEQUENCE [LARGE SCALE GENOMIC DNA]</scope>
    <source>
        <strain evidence="2 3">R22 G/1</strain>
    </source>
</reference>
<gene>
    <name evidence="2" type="ORF">EAI_00685</name>
</gene>
<keyword evidence="1" id="KW-0472">Membrane</keyword>
<dbReference type="InParanoid" id="E2BT34"/>
<proteinExistence type="predicted"/>
<keyword evidence="1" id="KW-1133">Transmembrane helix</keyword>
<dbReference type="EMBL" id="GL450325">
    <property type="protein sequence ID" value="EFN81164.1"/>
    <property type="molecule type" value="Genomic_DNA"/>
</dbReference>
<sequence>MDEDEKEILNIFRFRGAKFMVLAIIGVNLPVQGFVISKISVALYAMHNLVREVPIIKRTVIPRICGFVKIHGTNRFLYL</sequence>
<dbReference type="Proteomes" id="UP000008237">
    <property type="component" value="Unassembled WGS sequence"/>
</dbReference>
<feature type="transmembrane region" description="Helical" evidence="1">
    <location>
        <begin position="21"/>
        <end position="45"/>
    </location>
</feature>